<dbReference type="InterPro" id="IPR014780">
    <property type="entry name" value="tRNA_psdUridine_synth_TruB"/>
</dbReference>
<dbReference type="PANTHER" id="PTHR13767:SF2">
    <property type="entry name" value="PSEUDOURIDYLATE SYNTHASE TRUB1"/>
    <property type="match status" value="1"/>
</dbReference>
<dbReference type="NCBIfam" id="TIGR00431">
    <property type="entry name" value="TruB"/>
    <property type="match status" value="1"/>
</dbReference>
<keyword evidence="8" id="KW-1185">Reference proteome</keyword>
<reference evidence="7 8" key="1">
    <citation type="submission" date="2019-02" db="EMBL/GenBank/DDBJ databases">
        <title>Deep-cultivation of Planctomycetes and their phenomic and genomic characterization uncovers novel biology.</title>
        <authorList>
            <person name="Wiegand S."/>
            <person name="Jogler M."/>
            <person name="Boedeker C."/>
            <person name="Pinto D."/>
            <person name="Vollmers J."/>
            <person name="Rivas-Marin E."/>
            <person name="Kohn T."/>
            <person name="Peeters S.H."/>
            <person name="Heuer A."/>
            <person name="Rast P."/>
            <person name="Oberbeckmann S."/>
            <person name="Bunk B."/>
            <person name="Jeske O."/>
            <person name="Meyerdierks A."/>
            <person name="Storesund J.E."/>
            <person name="Kallscheuer N."/>
            <person name="Luecker S."/>
            <person name="Lage O.M."/>
            <person name="Pohl T."/>
            <person name="Merkel B.J."/>
            <person name="Hornburger P."/>
            <person name="Mueller R.-W."/>
            <person name="Bruemmer F."/>
            <person name="Labrenz M."/>
            <person name="Spormann A.M."/>
            <person name="Op den Camp H."/>
            <person name="Overmann J."/>
            <person name="Amann R."/>
            <person name="Jetten M.S.M."/>
            <person name="Mascher T."/>
            <person name="Medema M.H."/>
            <person name="Devos D.P."/>
            <person name="Kaster A.-K."/>
            <person name="Ovreas L."/>
            <person name="Rohde M."/>
            <person name="Galperin M.Y."/>
            <person name="Jogler C."/>
        </authorList>
    </citation>
    <scope>NUCLEOTIDE SEQUENCE [LARGE SCALE GENOMIC DNA]</scope>
    <source>
        <strain evidence="7 8">K23_9</strain>
    </source>
</reference>
<dbReference type="GO" id="GO:1990481">
    <property type="term" value="P:mRNA pseudouridine synthesis"/>
    <property type="evidence" value="ECO:0007669"/>
    <property type="project" value="TreeGrafter"/>
</dbReference>
<dbReference type="HAMAP" id="MF_01080">
    <property type="entry name" value="TruB_bact"/>
    <property type="match status" value="1"/>
</dbReference>
<evidence type="ECO:0000313" key="7">
    <source>
        <dbReference type="EMBL" id="QDT11655.1"/>
    </source>
</evidence>
<dbReference type="CDD" id="cd02573">
    <property type="entry name" value="PseudoU_synth_EcTruB"/>
    <property type="match status" value="1"/>
</dbReference>
<evidence type="ECO:0000256" key="2">
    <source>
        <dbReference type="ARBA" id="ARBA00005642"/>
    </source>
</evidence>
<evidence type="ECO:0000259" key="6">
    <source>
        <dbReference type="Pfam" id="PF01509"/>
    </source>
</evidence>
<sequence>MYHLAIVSAIDPFLPMAYHFCDPLFRVTTVFGFINCNKPAGMTSRDVVNIVQRRLKPDKIKVGHCGTLDPLAEGVLLLGIGSAVRLTPYVQDQPKRYIGKFRLGASSDTGDLENGFVSHGDLPQPNRQQLHDACTGLTGLIKQIPPAYSAIWVDGQRAYDRVRRGEQVDMPSRTVSIHELSLVDYDFPMMTLDTLCGSGTYIRTLGIDVARAAQSMAVMTHLVRTEIGSFHVDKSVTIDQLRDAPLEPLLMPAALAVTHLPRIDVDDHDTYRLQNGLCLHEELGISVTDDAQVAAFTPSGQLCAILRRKPRGWCPYRGFPIDEVPRPRSDD</sequence>
<comment type="catalytic activity">
    <reaction evidence="1 5">
        <text>uridine(55) in tRNA = pseudouridine(55) in tRNA</text>
        <dbReference type="Rhea" id="RHEA:42532"/>
        <dbReference type="Rhea" id="RHEA-COMP:10101"/>
        <dbReference type="Rhea" id="RHEA-COMP:10102"/>
        <dbReference type="ChEBI" id="CHEBI:65314"/>
        <dbReference type="ChEBI" id="CHEBI:65315"/>
        <dbReference type="EC" id="5.4.99.25"/>
    </reaction>
</comment>
<dbReference type="Proteomes" id="UP000319817">
    <property type="component" value="Chromosome"/>
</dbReference>
<dbReference type="InterPro" id="IPR020103">
    <property type="entry name" value="PsdUridine_synth_cat_dom_sf"/>
</dbReference>
<dbReference type="InterPro" id="IPR002501">
    <property type="entry name" value="PsdUridine_synth_N"/>
</dbReference>
<dbReference type="SUPFAM" id="SSF55120">
    <property type="entry name" value="Pseudouridine synthase"/>
    <property type="match status" value="1"/>
</dbReference>
<accession>A0A517NWZ7</accession>
<evidence type="ECO:0000256" key="3">
    <source>
        <dbReference type="ARBA" id="ARBA00022694"/>
    </source>
</evidence>
<organism evidence="7 8">
    <name type="scientific">Stieleria marina</name>
    <dbReference type="NCBI Taxonomy" id="1930275"/>
    <lineage>
        <taxon>Bacteria</taxon>
        <taxon>Pseudomonadati</taxon>
        <taxon>Planctomycetota</taxon>
        <taxon>Planctomycetia</taxon>
        <taxon>Pirellulales</taxon>
        <taxon>Pirellulaceae</taxon>
        <taxon>Stieleria</taxon>
    </lineage>
</organism>
<feature type="domain" description="Pseudouridine synthase II N-terminal" evidence="6">
    <location>
        <begin position="60"/>
        <end position="202"/>
    </location>
</feature>
<dbReference type="Gene3D" id="3.30.2350.10">
    <property type="entry name" value="Pseudouridine synthase"/>
    <property type="match status" value="1"/>
</dbReference>
<comment type="similarity">
    <text evidence="2 5">Belongs to the pseudouridine synthase TruB family. Type 1 subfamily.</text>
</comment>
<evidence type="ECO:0000256" key="1">
    <source>
        <dbReference type="ARBA" id="ARBA00000385"/>
    </source>
</evidence>
<dbReference type="GO" id="GO:0003723">
    <property type="term" value="F:RNA binding"/>
    <property type="evidence" value="ECO:0007669"/>
    <property type="project" value="InterPro"/>
</dbReference>
<keyword evidence="3 5" id="KW-0819">tRNA processing</keyword>
<proteinExistence type="inferred from homology"/>
<comment type="function">
    <text evidence="5">Responsible for synthesis of pseudouridine from uracil-55 in the psi GC loop of transfer RNAs.</text>
</comment>
<dbReference type="GO" id="GO:0160148">
    <property type="term" value="F:tRNA pseudouridine(55) synthase activity"/>
    <property type="evidence" value="ECO:0007669"/>
    <property type="project" value="UniProtKB-EC"/>
</dbReference>
<gene>
    <name evidence="5 7" type="primary">truB</name>
    <name evidence="7" type="ORF">K239x_36550</name>
</gene>
<dbReference type="EMBL" id="CP036526">
    <property type="protein sequence ID" value="QDT11655.1"/>
    <property type="molecule type" value="Genomic_DNA"/>
</dbReference>
<dbReference type="GO" id="GO:0031119">
    <property type="term" value="P:tRNA pseudouridine synthesis"/>
    <property type="evidence" value="ECO:0007669"/>
    <property type="project" value="UniProtKB-UniRule"/>
</dbReference>
<dbReference type="EC" id="5.4.99.25" evidence="5"/>
<evidence type="ECO:0000256" key="4">
    <source>
        <dbReference type="ARBA" id="ARBA00023235"/>
    </source>
</evidence>
<name>A0A517NWZ7_9BACT</name>
<dbReference type="PANTHER" id="PTHR13767">
    <property type="entry name" value="TRNA-PSEUDOURIDINE SYNTHASE"/>
    <property type="match status" value="1"/>
</dbReference>
<evidence type="ECO:0000313" key="8">
    <source>
        <dbReference type="Proteomes" id="UP000319817"/>
    </source>
</evidence>
<protein>
    <recommendedName>
        <fullName evidence="5">tRNA pseudouridine synthase B</fullName>
        <ecNumber evidence="5">5.4.99.25</ecNumber>
    </recommendedName>
    <alternativeName>
        <fullName evidence="5">tRNA pseudouridine(55) synthase</fullName>
        <shortName evidence="5">Psi55 synthase</shortName>
    </alternativeName>
    <alternativeName>
        <fullName evidence="5">tRNA pseudouridylate synthase</fullName>
    </alternativeName>
    <alternativeName>
        <fullName evidence="5">tRNA-uridine isomerase</fullName>
    </alternativeName>
</protein>
<dbReference type="Pfam" id="PF01509">
    <property type="entry name" value="TruB_N"/>
    <property type="match status" value="1"/>
</dbReference>
<evidence type="ECO:0000256" key="5">
    <source>
        <dbReference type="HAMAP-Rule" id="MF_01080"/>
    </source>
</evidence>
<feature type="active site" description="Nucleophile" evidence="5">
    <location>
        <position position="69"/>
    </location>
</feature>
<keyword evidence="4 5" id="KW-0413">Isomerase</keyword>
<dbReference type="AlphaFoldDB" id="A0A517NWZ7"/>